<evidence type="ECO:0000313" key="13">
    <source>
        <dbReference type="Proteomes" id="UP000256970"/>
    </source>
</evidence>
<dbReference type="AlphaFoldDB" id="A0A383WNH1"/>
<evidence type="ECO:0000256" key="6">
    <source>
        <dbReference type="ARBA" id="ARBA00022968"/>
    </source>
</evidence>
<keyword evidence="7" id="KW-1133">Transmembrane helix</keyword>
<dbReference type="GO" id="GO:0000139">
    <property type="term" value="C:Golgi membrane"/>
    <property type="evidence" value="ECO:0007669"/>
    <property type="project" value="UniProtKB-SubCell"/>
</dbReference>
<evidence type="ECO:0000256" key="10">
    <source>
        <dbReference type="ARBA" id="ARBA00037847"/>
    </source>
</evidence>
<evidence type="ECO:0000256" key="1">
    <source>
        <dbReference type="ARBA" id="ARBA00004394"/>
    </source>
</evidence>
<reference evidence="12 13" key="1">
    <citation type="submission" date="2016-10" db="EMBL/GenBank/DDBJ databases">
        <authorList>
            <person name="Cai Z."/>
        </authorList>
    </citation>
    <scope>NUCLEOTIDE SEQUENCE [LARGE SCALE GENOMIC DNA]</scope>
</reference>
<evidence type="ECO:0000256" key="7">
    <source>
        <dbReference type="ARBA" id="ARBA00022989"/>
    </source>
</evidence>
<sequence length="698" mass="74780">MKRPQHHRQTLVPRILLSLAALAVLGLMSLSASPTSWTVSISHAEHAKLLQPAVTLQGFLQTCPLPGYCYLKTGSSSSSSNSSVELRPAEPMITAYSIALKQYLATKAFEERKAHLAGLPDARGIVYVGGGKGMLGAITASLWTLRHKLNCSLPAEVAYIGSKKEMDPAAIVALNETLGPVYALDLSAVPYPAHHNPAGQGVLEHPGNKVQKKPWEAKAWALYNSRFKQALMADYDTYPLLNPEELFDGPHMTLHGNLHWADIAYGRWGSQAVQDTMKALGISNTTLGLLAGTQPIPGMAESGHVLLDRVRHADVLEYLWWITTHSDVIYNILWGDKDTYMLAFAAAGKAASYAQMPIPPAAALGGTDGEFRNLMAMVQHDHFGRQAWVHNTLNKHGLWAQGPPAPYTLVTGPMPEWVGTRLSDHPNIFNINATRLVVLQVEQPGAAAAMQSCPQDVWSHWLRVQALGIALLPQPALMAACATELVQLLQLSVRNASSSSGSSSSSRRSSSSSSSSSHAAVAVAGLRRLQQDPSDACMQAPPAAARLDQLLQQQTTQQQLAPVQWAAVLVGRAGVDELVRALSARANTPAGVAELERQGLSAWLAAAEPPAVLQYLNWHLMAAKKAPAGCSAAGPGRVANADGAMPVLRLRKPGEGGAAGASGAASLWSALELAQTVWLPEAVKWIQRSELMNKRVKE</sequence>
<accession>A0A383WNH1</accession>
<dbReference type="Proteomes" id="UP000256970">
    <property type="component" value="Unassembled WGS sequence"/>
</dbReference>
<dbReference type="EMBL" id="FNXT01001337">
    <property type="protein sequence ID" value="SZX78752.1"/>
    <property type="molecule type" value="Genomic_DNA"/>
</dbReference>
<dbReference type="GO" id="GO:0046354">
    <property type="term" value="P:mannan biosynthetic process"/>
    <property type="evidence" value="ECO:0007669"/>
    <property type="project" value="TreeGrafter"/>
</dbReference>
<keyword evidence="6" id="KW-0735">Signal-anchor</keyword>
<organism evidence="12 13">
    <name type="scientific">Tetradesmus obliquus</name>
    <name type="common">Green alga</name>
    <name type="synonym">Acutodesmus obliquus</name>
    <dbReference type="NCBI Taxonomy" id="3088"/>
    <lineage>
        <taxon>Eukaryota</taxon>
        <taxon>Viridiplantae</taxon>
        <taxon>Chlorophyta</taxon>
        <taxon>core chlorophytes</taxon>
        <taxon>Chlorophyceae</taxon>
        <taxon>CS clade</taxon>
        <taxon>Sphaeropleales</taxon>
        <taxon>Scenedesmaceae</taxon>
        <taxon>Tetradesmus</taxon>
    </lineage>
</organism>
<keyword evidence="5" id="KW-0812">Transmembrane</keyword>
<dbReference type="SUPFAM" id="SSF53448">
    <property type="entry name" value="Nucleotide-diphospho-sugar transferases"/>
    <property type="match status" value="1"/>
</dbReference>
<feature type="region of interest" description="Disordered" evidence="11">
    <location>
        <begin position="497"/>
        <end position="516"/>
    </location>
</feature>
<dbReference type="GO" id="GO:0000026">
    <property type="term" value="F:alpha-1,2-mannosyltransferase activity"/>
    <property type="evidence" value="ECO:0007669"/>
    <property type="project" value="TreeGrafter"/>
</dbReference>
<dbReference type="Pfam" id="PF11051">
    <property type="entry name" value="Mannosyl_trans3"/>
    <property type="match status" value="1"/>
</dbReference>
<evidence type="ECO:0000256" key="3">
    <source>
        <dbReference type="ARBA" id="ARBA00009105"/>
    </source>
</evidence>
<evidence type="ECO:0000256" key="5">
    <source>
        <dbReference type="ARBA" id="ARBA00022692"/>
    </source>
</evidence>
<proteinExistence type="inferred from homology"/>
<comment type="similarity">
    <text evidence="3">Belongs to the MNN1/MNT family.</text>
</comment>
<dbReference type="InterPro" id="IPR029044">
    <property type="entry name" value="Nucleotide-diphossugar_trans"/>
</dbReference>
<keyword evidence="13" id="KW-1185">Reference proteome</keyword>
<evidence type="ECO:0000313" key="12">
    <source>
        <dbReference type="EMBL" id="SZX78752.1"/>
    </source>
</evidence>
<name>A0A383WNH1_TETOB</name>
<evidence type="ECO:0000256" key="11">
    <source>
        <dbReference type="SAM" id="MobiDB-lite"/>
    </source>
</evidence>
<dbReference type="InterPro" id="IPR022751">
    <property type="entry name" value="Alpha_mannosyltransferase"/>
</dbReference>
<evidence type="ECO:0000256" key="8">
    <source>
        <dbReference type="ARBA" id="ARBA00023034"/>
    </source>
</evidence>
<dbReference type="PANTHER" id="PTHR31646">
    <property type="entry name" value="ALPHA-1,2-MANNOSYLTRANSFERASE MNN2"/>
    <property type="match status" value="1"/>
</dbReference>
<evidence type="ECO:0000256" key="9">
    <source>
        <dbReference type="ARBA" id="ARBA00023136"/>
    </source>
</evidence>
<keyword evidence="9" id="KW-0472">Membrane</keyword>
<comment type="subcellular location">
    <subcellularLocation>
        <location evidence="10">Endomembrane system</location>
        <topology evidence="10">Single-pass membrane protein</topology>
    </subcellularLocation>
    <subcellularLocation>
        <location evidence="1">Golgi apparatus membrane</location>
    </subcellularLocation>
    <subcellularLocation>
        <location evidence="2">Membrane</location>
        <topology evidence="2">Single-pass type II membrane protein</topology>
    </subcellularLocation>
</comment>
<evidence type="ECO:0000256" key="2">
    <source>
        <dbReference type="ARBA" id="ARBA00004606"/>
    </source>
</evidence>
<keyword evidence="8" id="KW-0333">Golgi apparatus</keyword>
<gene>
    <name evidence="12" type="ORF">BQ4739_LOCUS19060</name>
</gene>
<protein>
    <submittedName>
        <fullName evidence="12">Uncharacterized protein</fullName>
    </submittedName>
</protein>
<keyword evidence="4" id="KW-0808">Transferase</keyword>
<evidence type="ECO:0000256" key="4">
    <source>
        <dbReference type="ARBA" id="ARBA00022679"/>
    </source>
</evidence>
<dbReference type="PANTHER" id="PTHR31646:SF1">
    <property type="entry name" value="ALPHA-1,2-MANNOSYLTRANSFERASE MNN2"/>
    <property type="match status" value="1"/>
</dbReference>